<dbReference type="EMBL" id="BMVB01000003">
    <property type="protein sequence ID" value="GHC39560.1"/>
    <property type="molecule type" value="Genomic_DNA"/>
</dbReference>
<reference evidence="4" key="1">
    <citation type="journal article" date="2014" name="Int. J. Syst. Evol. Microbiol.">
        <title>Complete genome sequence of Corynebacterium casei LMG S-19264T (=DSM 44701T), isolated from a smear-ripened cheese.</title>
        <authorList>
            <consortium name="US DOE Joint Genome Institute (JGI-PGF)"/>
            <person name="Walter F."/>
            <person name="Albersmeier A."/>
            <person name="Kalinowski J."/>
            <person name="Ruckert C."/>
        </authorList>
    </citation>
    <scope>NUCLEOTIDE SEQUENCE</scope>
    <source>
        <strain evidence="4">JCM 4633</strain>
    </source>
</reference>
<protein>
    <recommendedName>
        <fullName evidence="3">DUF3592 domain-containing protein</fullName>
    </recommendedName>
</protein>
<reference evidence="4" key="2">
    <citation type="submission" date="2020-09" db="EMBL/GenBank/DDBJ databases">
        <authorList>
            <person name="Sun Q."/>
            <person name="Ohkuma M."/>
        </authorList>
    </citation>
    <scope>NUCLEOTIDE SEQUENCE</scope>
    <source>
        <strain evidence="4">JCM 4633</strain>
    </source>
</reference>
<comment type="caution">
    <text evidence="4">The sequence shown here is derived from an EMBL/GenBank/DDBJ whole genome shotgun (WGS) entry which is preliminary data.</text>
</comment>
<keyword evidence="2" id="KW-0472">Membrane</keyword>
<feature type="region of interest" description="Disordered" evidence="1">
    <location>
        <begin position="1"/>
        <end position="27"/>
    </location>
</feature>
<feature type="transmembrane region" description="Helical" evidence="2">
    <location>
        <begin position="52"/>
        <end position="74"/>
    </location>
</feature>
<dbReference type="InterPro" id="IPR021994">
    <property type="entry name" value="DUF3592"/>
</dbReference>
<accession>A0A918TCR6</accession>
<dbReference type="Pfam" id="PF12158">
    <property type="entry name" value="DUF3592"/>
    <property type="match status" value="1"/>
</dbReference>
<feature type="compositionally biased region" description="Pro residues" evidence="1">
    <location>
        <begin position="1"/>
        <end position="12"/>
    </location>
</feature>
<name>A0A918TCR6_STRCJ</name>
<dbReference type="Proteomes" id="UP000646244">
    <property type="component" value="Unassembled WGS sequence"/>
</dbReference>
<evidence type="ECO:0000256" key="1">
    <source>
        <dbReference type="SAM" id="MobiDB-lite"/>
    </source>
</evidence>
<feature type="transmembrane region" description="Helical" evidence="2">
    <location>
        <begin position="164"/>
        <end position="190"/>
    </location>
</feature>
<sequence length="195" mass="21078">MCRPVPGGPVPDRPGREHGDREPGIASPSLVRSERDVVQIQFQARGRGARRWLTFGMTAMGALSLVVGLVLAGVSVSFLTDAERAQGTVVALDWREDHGGGSRKVRVDDQSVAYPVVEFTSADGTPRKFRDSAGSNPPSYEVGEHVEVLYRPDSPEDARIKGFISLWLAPLIFGGIGLLFMGIGTVIALVTRRRP</sequence>
<organism evidence="4 5">
    <name type="scientific">Streptomyces cinnamoneus</name>
    <name type="common">Streptoverticillium cinnamoneum</name>
    <dbReference type="NCBI Taxonomy" id="53446"/>
    <lineage>
        <taxon>Bacteria</taxon>
        <taxon>Bacillati</taxon>
        <taxon>Actinomycetota</taxon>
        <taxon>Actinomycetes</taxon>
        <taxon>Kitasatosporales</taxon>
        <taxon>Streptomycetaceae</taxon>
        <taxon>Streptomyces</taxon>
        <taxon>Streptomyces cinnamoneus group</taxon>
    </lineage>
</organism>
<keyword evidence="2" id="KW-0812">Transmembrane</keyword>
<proteinExistence type="predicted"/>
<dbReference type="AlphaFoldDB" id="A0A918TCR6"/>
<keyword evidence="2" id="KW-1133">Transmembrane helix</keyword>
<evidence type="ECO:0000313" key="4">
    <source>
        <dbReference type="EMBL" id="GHC39560.1"/>
    </source>
</evidence>
<feature type="compositionally biased region" description="Basic and acidic residues" evidence="1">
    <location>
        <begin position="13"/>
        <end position="23"/>
    </location>
</feature>
<evidence type="ECO:0000259" key="3">
    <source>
        <dbReference type="Pfam" id="PF12158"/>
    </source>
</evidence>
<feature type="domain" description="DUF3592" evidence="3">
    <location>
        <begin position="85"/>
        <end position="164"/>
    </location>
</feature>
<gene>
    <name evidence="4" type="ORF">GCM10010507_11740</name>
</gene>
<evidence type="ECO:0000313" key="5">
    <source>
        <dbReference type="Proteomes" id="UP000646244"/>
    </source>
</evidence>
<evidence type="ECO:0000256" key="2">
    <source>
        <dbReference type="SAM" id="Phobius"/>
    </source>
</evidence>